<proteinExistence type="predicted"/>
<name>A0A8X6XZQ5_9ARAC</name>
<comment type="caution">
    <text evidence="1">The sequence shown here is derived from an EMBL/GenBank/DDBJ whole genome shotgun (WGS) entry which is preliminary data.</text>
</comment>
<protein>
    <submittedName>
        <fullName evidence="1">Uncharacterized protein</fullName>
    </submittedName>
</protein>
<evidence type="ECO:0000313" key="1">
    <source>
        <dbReference type="EMBL" id="GFY60341.1"/>
    </source>
</evidence>
<dbReference type="EMBL" id="BMAV01013110">
    <property type="protein sequence ID" value="GFY60341.1"/>
    <property type="molecule type" value="Genomic_DNA"/>
</dbReference>
<evidence type="ECO:0000313" key="2">
    <source>
        <dbReference type="Proteomes" id="UP000886998"/>
    </source>
</evidence>
<dbReference type="AlphaFoldDB" id="A0A8X6XZQ5"/>
<keyword evidence="2" id="KW-1185">Reference proteome</keyword>
<dbReference type="Proteomes" id="UP000886998">
    <property type="component" value="Unassembled WGS sequence"/>
</dbReference>
<organism evidence="1 2">
    <name type="scientific">Trichonephila inaurata madagascariensis</name>
    <dbReference type="NCBI Taxonomy" id="2747483"/>
    <lineage>
        <taxon>Eukaryota</taxon>
        <taxon>Metazoa</taxon>
        <taxon>Ecdysozoa</taxon>
        <taxon>Arthropoda</taxon>
        <taxon>Chelicerata</taxon>
        <taxon>Arachnida</taxon>
        <taxon>Araneae</taxon>
        <taxon>Araneomorphae</taxon>
        <taxon>Entelegynae</taxon>
        <taxon>Araneoidea</taxon>
        <taxon>Nephilidae</taxon>
        <taxon>Trichonephila</taxon>
        <taxon>Trichonephila inaurata</taxon>
    </lineage>
</organism>
<accession>A0A8X6XZQ5</accession>
<gene>
    <name evidence="1" type="ORF">TNIN_177981</name>
</gene>
<sequence length="89" mass="10636">MKKEIQIEEYKIVRSLLVETDETAFDLRLKEEMKIFDKKYDTKEFNFEQTNNLTEINSAFQGNEKLSIHSCITDEEEIIIFEKPRVLES</sequence>
<reference evidence="1" key="1">
    <citation type="submission" date="2020-08" db="EMBL/GenBank/DDBJ databases">
        <title>Multicomponent nature underlies the extraordinary mechanical properties of spider dragline silk.</title>
        <authorList>
            <person name="Kono N."/>
            <person name="Nakamura H."/>
            <person name="Mori M."/>
            <person name="Yoshida Y."/>
            <person name="Ohtoshi R."/>
            <person name="Malay A.D."/>
            <person name="Moran D.A.P."/>
            <person name="Tomita M."/>
            <person name="Numata K."/>
            <person name="Arakawa K."/>
        </authorList>
    </citation>
    <scope>NUCLEOTIDE SEQUENCE</scope>
</reference>